<dbReference type="EMBL" id="JAEKNN010000053">
    <property type="protein sequence ID" value="MBJ7609876.1"/>
    <property type="molecule type" value="Genomic_DNA"/>
</dbReference>
<comment type="caution">
    <text evidence="1">The sequence shown here is derived from an EMBL/GenBank/DDBJ whole genome shotgun (WGS) entry which is preliminary data.</text>
</comment>
<protein>
    <recommendedName>
        <fullName evidence="3">Methyltransferase domain-containing protein</fullName>
    </recommendedName>
</protein>
<dbReference type="InterPro" id="IPR029063">
    <property type="entry name" value="SAM-dependent_MTases_sf"/>
</dbReference>
<accession>A0A934NGY3</accession>
<organism evidence="1 2">
    <name type="scientific">Candidatus Amunia macphersoniae</name>
    <dbReference type="NCBI Taxonomy" id="3127014"/>
    <lineage>
        <taxon>Bacteria</taxon>
        <taxon>Bacillati</taxon>
        <taxon>Candidatus Dormiibacterota</taxon>
        <taxon>Candidatus Dormibacteria</taxon>
        <taxon>Candidatus Aeolococcales</taxon>
        <taxon>Candidatus Aeolococcaceae</taxon>
        <taxon>Candidatus Amunia</taxon>
    </lineage>
</organism>
<dbReference type="Gene3D" id="3.40.50.150">
    <property type="entry name" value="Vaccinia Virus protein VP39"/>
    <property type="match status" value="1"/>
</dbReference>
<proteinExistence type="predicted"/>
<dbReference type="SUPFAM" id="SSF53335">
    <property type="entry name" value="S-adenosyl-L-methionine-dependent methyltransferases"/>
    <property type="match status" value="1"/>
</dbReference>
<evidence type="ECO:0008006" key="3">
    <source>
        <dbReference type="Google" id="ProtNLM"/>
    </source>
</evidence>
<dbReference type="AlphaFoldDB" id="A0A934NGY3"/>
<reference evidence="1 2" key="1">
    <citation type="submission" date="2020-10" db="EMBL/GenBank/DDBJ databases">
        <title>Ca. Dormibacterota MAGs.</title>
        <authorList>
            <person name="Montgomery K."/>
        </authorList>
    </citation>
    <scope>NUCLEOTIDE SEQUENCE [LARGE SCALE GENOMIC DNA]</scope>
    <source>
        <strain evidence="1">Mitchell_Peninsula_5</strain>
    </source>
</reference>
<sequence length="247" mass="26117">MTWSRIYAAALLGPLAEQLVDAAGILPGMRVLDVFGGAGVLSRRLATVLGPNGSLVALEEGSAEPLNGGGDAARMLEDELRSARVRAQVTSAPSHQLPFGDGEFDVAVSLLRVTAVVGGTPALAEMQRVAHQAAAIVAGERCPAPEDLLARAWTDVTGDAPAHLRMTDPVELPPRWTATPLADVARFDSAEQLWTALEQFPLTTPDGASATVRRRFSTLLAPFEGADGTLRIPVEMRLLRTPPSSNR</sequence>
<evidence type="ECO:0000313" key="1">
    <source>
        <dbReference type="EMBL" id="MBJ7609876.1"/>
    </source>
</evidence>
<evidence type="ECO:0000313" key="2">
    <source>
        <dbReference type="Proteomes" id="UP000614410"/>
    </source>
</evidence>
<gene>
    <name evidence="1" type="ORF">JF887_10685</name>
</gene>
<dbReference type="Proteomes" id="UP000614410">
    <property type="component" value="Unassembled WGS sequence"/>
</dbReference>
<name>A0A934NGY3_9BACT</name>